<comment type="subcellular location">
    <subcellularLocation>
        <location evidence="1">Cell membrane</location>
        <topology evidence="1">Multi-pass membrane protein</topology>
    </subcellularLocation>
</comment>
<dbReference type="GO" id="GO:0005886">
    <property type="term" value="C:plasma membrane"/>
    <property type="evidence" value="ECO:0007669"/>
    <property type="project" value="UniProtKB-SubCell"/>
</dbReference>
<reference evidence="10" key="1">
    <citation type="submission" date="2016-10" db="EMBL/GenBank/DDBJ databases">
        <authorList>
            <person name="Varghese N."/>
            <person name="Submissions S."/>
        </authorList>
    </citation>
    <scope>NUCLEOTIDE SEQUENCE [LARGE SCALE GENOMIC DNA]</scope>
    <source>
        <strain evidence="10">DSM 46838</strain>
    </source>
</reference>
<evidence type="ECO:0000256" key="1">
    <source>
        <dbReference type="ARBA" id="ARBA00004651"/>
    </source>
</evidence>
<evidence type="ECO:0000256" key="5">
    <source>
        <dbReference type="ARBA" id="ARBA00022989"/>
    </source>
</evidence>
<gene>
    <name evidence="9" type="ORF">SAMN05216574_106114</name>
</gene>
<accession>A0A1I2DSZ7</accession>
<dbReference type="Pfam" id="PF03916">
    <property type="entry name" value="NrfD"/>
    <property type="match status" value="1"/>
</dbReference>
<feature type="transmembrane region" description="Helical" evidence="8">
    <location>
        <begin position="96"/>
        <end position="114"/>
    </location>
</feature>
<sequence>MSESEVTREGVQPKIPGRGALTGARGGRRRRGGEQPVVPDAAFTSYYGKPILNSPVWETPDIPGYFFAGGLAGASSMLALAADVTRRPGLSRVTKAGAVAGLGLSLAGLVHDLGRPGRFLNMLRVIKVTSPMSVGSWLLAGYGPLAAAAAGSAVTGRLPRLGLLATAGSALLGGGVATYTAALVSDTAVPAWHDAYREMPFVFAGSSAASAGGLGLLAGPAAEAGLPRRLAVAGAATEVAATRLLEKRLGMVGEPYSHGRSGRLVKLGEKLLIAGSAAALAGARRPWLGRAGGALLLTASALTRWGVFEAGMASAADPRYTVEPQRARLAAQSPAHAPAESPRSPA</sequence>
<evidence type="ECO:0000256" key="4">
    <source>
        <dbReference type="ARBA" id="ARBA00022692"/>
    </source>
</evidence>
<dbReference type="InterPro" id="IPR005614">
    <property type="entry name" value="NrfD-like"/>
</dbReference>
<keyword evidence="10" id="KW-1185">Reference proteome</keyword>
<dbReference type="STRING" id="1798228.SAMN05216574_106114"/>
<feature type="transmembrane region" description="Helical" evidence="8">
    <location>
        <begin position="161"/>
        <end position="181"/>
    </location>
</feature>
<dbReference type="RefSeq" id="WP_092196761.1">
    <property type="nucleotide sequence ID" value="NZ_FOND01000006.1"/>
</dbReference>
<evidence type="ECO:0000256" key="2">
    <source>
        <dbReference type="ARBA" id="ARBA00008929"/>
    </source>
</evidence>
<feature type="transmembrane region" description="Helical" evidence="8">
    <location>
        <begin position="62"/>
        <end position="84"/>
    </location>
</feature>
<dbReference type="OrthoDB" id="112837at2"/>
<dbReference type="Proteomes" id="UP000198589">
    <property type="component" value="Unassembled WGS sequence"/>
</dbReference>
<evidence type="ECO:0000256" key="8">
    <source>
        <dbReference type="SAM" id="Phobius"/>
    </source>
</evidence>
<protein>
    <submittedName>
        <fullName evidence="9">Polysulphide reductase, NrfD</fullName>
    </submittedName>
</protein>
<comment type="similarity">
    <text evidence="2">Belongs to the NrfD family.</text>
</comment>
<keyword evidence="4 8" id="KW-0812">Transmembrane</keyword>
<feature type="transmembrane region" description="Helical" evidence="8">
    <location>
        <begin position="134"/>
        <end position="154"/>
    </location>
</feature>
<organism evidence="9 10">
    <name type="scientific">Blastococcus tunisiensis</name>
    <dbReference type="NCBI Taxonomy" id="1798228"/>
    <lineage>
        <taxon>Bacteria</taxon>
        <taxon>Bacillati</taxon>
        <taxon>Actinomycetota</taxon>
        <taxon>Actinomycetes</taxon>
        <taxon>Geodermatophilales</taxon>
        <taxon>Geodermatophilaceae</taxon>
        <taxon>Blastococcus</taxon>
    </lineage>
</organism>
<evidence type="ECO:0000313" key="10">
    <source>
        <dbReference type="Proteomes" id="UP000198589"/>
    </source>
</evidence>
<feature type="region of interest" description="Disordered" evidence="7">
    <location>
        <begin position="326"/>
        <end position="346"/>
    </location>
</feature>
<evidence type="ECO:0000313" key="9">
    <source>
        <dbReference type="EMBL" id="SFE83665.1"/>
    </source>
</evidence>
<feature type="region of interest" description="Disordered" evidence="7">
    <location>
        <begin position="1"/>
        <end position="35"/>
    </location>
</feature>
<name>A0A1I2DSZ7_9ACTN</name>
<feature type="transmembrane region" description="Helical" evidence="8">
    <location>
        <begin position="201"/>
        <end position="219"/>
    </location>
</feature>
<keyword evidence="6 8" id="KW-0472">Membrane</keyword>
<proteinExistence type="inferred from homology"/>
<dbReference type="AlphaFoldDB" id="A0A1I2DSZ7"/>
<evidence type="ECO:0000256" key="7">
    <source>
        <dbReference type="SAM" id="MobiDB-lite"/>
    </source>
</evidence>
<keyword evidence="3" id="KW-1003">Cell membrane</keyword>
<dbReference type="EMBL" id="FOND01000006">
    <property type="protein sequence ID" value="SFE83665.1"/>
    <property type="molecule type" value="Genomic_DNA"/>
</dbReference>
<evidence type="ECO:0000256" key="6">
    <source>
        <dbReference type="ARBA" id="ARBA00023136"/>
    </source>
</evidence>
<dbReference type="Gene3D" id="1.20.1630.10">
    <property type="entry name" value="Formate dehydrogenase/DMSO reductase domain"/>
    <property type="match status" value="1"/>
</dbReference>
<keyword evidence="5 8" id="KW-1133">Transmembrane helix</keyword>
<evidence type="ECO:0000256" key="3">
    <source>
        <dbReference type="ARBA" id="ARBA00022475"/>
    </source>
</evidence>